<dbReference type="EMBL" id="CAJNOT010001645">
    <property type="protein sequence ID" value="CAF1230061.1"/>
    <property type="molecule type" value="Genomic_DNA"/>
</dbReference>
<evidence type="ECO:0000256" key="7">
    <source>
        <dbReference type="ARBA" id="ARBA00047597"/>
    </source>
</evidence>
<keyword evidence="6 8" id="KW-0802">TPR repeat</keyword>
<evidence type="ECO:0000313" key="10">
    <source>
        <dbReference type="EMBL" id="CAF1230061.1"/>
    </source>
</evidence>
<dbReference type="GO" id="GO:0016779">
    <property type="term" value="F:nucleotidyltransferase activity"/>
    <property type="evidence" value="ECO:0007669"/>
    <property type="project" value="UniProtKB-KW"/>
</dbReference>
<accession>A0A814YIN8</accession>
<feature type="repeat" description="TPR" evidence="8">
    <location>
        <begin position="595"/>
        <end position="628"/>
    </location>
</feature>
<dbReference type="PROSITE" id="PS50293">
    <property type="entry name" value="TPR_REGION"/>
    <property type="match status" value="2"/>
</dbReference>
<feature type="repeat" description="TPR" evidence="8">
    <location>
        <begin position="511"/>
        <end position="544"/>
    </location>
</feature>
<dbReference type="Pfam" id="PF13374">
    <property type="entry name" value="TPR_10"/>
    <property type="match status" value="1"/>
</dbReference>
<dbReference type="Pfam" id="PF01129">
    <property type="entry name" value="ART"/>
    <property type="match status" value="1"/>
</dbReference>
<sequence length="821" mass="95552">MASTSRQSMQSTLLSTVNVRRTSIKRGETIENKPSDNRQHRVVENFIVIWLDPKIDQLDSDYQNSISHLRQIVNSIEIFTNADHCLDFLGKVKDEKVVLIVSGSFGQQIIPRIQELNQLESIYIFCSHKSKYEQWSKNYEKIKGVFTGIISICNVLKQDIRQSEANLISVTILPSSSKMKSNEIDPTFMYSQLLKEILIDIEKEDTEKQKLIEFCREQYSQNDSELEFINEFDQGYLKQSPLWWYSREGFVYKMLNRALRSQDIEIISKMAFFVRDAHQQITQLYLQKSKEFSPFNVYRGQGMMNEEFEHMRQNSGGLISFNVFLSTSVDRQVALEFAQKSQNDSSKTSVLFQMEVDPTNASSPFASMENISFFPTEKEILFSMNTVFRIEEIKQIEDQLWQVNLSLTHNDDQQLKRVAESIRQDLADGRTGWHKLAILMAEIGDFDKADELCQQAFEKISNDDWSQLTHFHQFIGFIKMQKGDYSNSLSHLQKCLDIWLNKFPGYDQHLPSIYLNMGQSYYGQGQYDEALKTFQYALDKALQLSQPEYKVIGTLYYSIGQMLCDQGKFDEALKNYNLSLKIRLENFSSIDPSIAETYNGIGEVYQCMKDFNHALIHYEKAFEIQQRSLLPGSLEIVASYNRIGQLYFQMEDYSRAISYFDKARQIQEKSLPKDSPQLGLTNKLLGDGLKLMKDYSHSLAHYETALQISEKSFPIEDPSVAIICSNIGEIYYRMKDYSRALSYYQKAIESGQKAIPSDYLSMDEIYYETAKTLYHLKRYKEAKENAKQTYRIRRNTLGSQHPNVIEIKEYIHKLEKKLESK</sequence>
<reference evidence="10" key="1">
    <citation type="submission" date="2021-02" db="EMBL/GenBank/DDBJ databases">
        <authorList>
            <person name="Nowell W R."/>
        </authorList>
    </citation>
    <scope>NUCLEOTIDE SEQUENCE</scope>
</reference>
<dbReference type="PROSITE" id="PS50005">
    <property type="entry name" value="TPR"/>
    <property type="match status" value="5"/>
</dbReference>
<dbReference type="AlphaFoldDB" id="A0A814YIN8"/>
<dbReference type="InterPro" id="IPR000768">
    <property type="entry name" value="ART"/>
</dbReference>
<dbReference type="PANTHER" id="PTHR45641:SF1">
    <property type="entry name" value="AAA+ ATPASE DOMAIN-CONTAINING PROTEIN"/>
    <property type="match status" value="1"/>
</dbReference>
<keyword evidence="5" id="KW-0677">Repeat</keyword>
<dbReference type="SUPFAM" id="SSF48452">
    <property type="entry name" value="TPR-like"/>
    <property type="match status" value="2"/>
</dbReference>
<dbReference type="PANTHER" id="PTHR45641">
    <property type="entry name" value="TETRATRICOPEPTIDE REPEAT PROTEIN (AFU_ORTHOLOGUE AFUA_6G03870)"/>
    <property type="match status" value="1"/>
</dbReference>
<evidence type="ECO:0000256" key="3">
    <source>
        <dbReference type="ARBA" id="ARBA00022679"/>
    </source>
</evidence>
<dbReference type="SMART" id="SM00028">
    <property type="entry name" value="TPR"/>
    <property type="match status" value="9"/>
</dbReference>
<dbReference type="SUPFAM" id="SSF56399">
    <property type="entry name" value="ADP-ribosylation"/>
    <property type="match status" value="1"/>
</dbReference>
<keyword evidence="9" id="KW-0521">NADP</keyword>
<dbReference type="Gene3D" id="1.25.40.10">
    <property type="entry name" value="Tetratricopeptide repeat domain"/>
    <property type="match status" value="3"/>
</dbReference>
<feature type="repeat" description="TPR" evidence="8">
    <location>
        <begin position="553"/>
        <end position="586"/>
    </location>
</feature>
<dbReference type="InterPro" id="IPR019734">
    <property type="entry name" value="TPR_rpt"/>
</dbReference>
<proteinExistence type="inferred from homology"/>
<dbReference type="GO" id="GO:0106274">
    <property type="term" value="F:NAD+-protein-arginine ADP-ribosyltransferase activity"/>
    <property type="evidence" value="ECO:0007669"/>
    <property type="project" value="UniProtKB-EC"/>
</dbReference>
<keyword evidence="2 9" id="KW-0328">Glycosyltransferase</keyword>
<evidence type="ECO:0000256" key="2">
    <source>
        <dbReference type="ARBA" id="ARBA00022676"/>
    </source>
</evidence>
<dbReference type="SMART" id="SM00671">
    <property type="entry name" value="SEL1"/>
    <property type="match status" value="2"/>
</dbReference>
<name>A0A814YIN8_9BILA</name>
<feature type="repeat" description="TPR" evidence="8">
    <location>
        <begin position="721"/>
        <end position="754"/>
    </location>
</feature>
<evidence type="ECO:0000256" key="5">
    <source>
        <dbReference type="ARBA" id="ARBA00022737"/>
    </source>
</evidence>
<dbReference type="Pfam" id="PF13424">
    <property type="entry name" value="TPR_12"/>
    <property type="match status" value="3"/>
</dbReference>
<organism evidence="10 11">
    <name type="scientific">Rotaria sordida</name>
    <dbReference type="NCBI Taxonomy" id="392033"/>
    <lineage>
        <taxon>Eukaryota</taxon>
        <taxon>Metazoa</taxon>
        <taxon>Spiralia</taxon>
        <taxon>Gnathifera</taxon>
        <taxon>Rotifera</taxon>
        <taxon>Eurotatoria</taxon>
        <taxon>Bdelloidea</taxon>
        <taxon>Philodinida</taxon>
        <taxon>Philodinidae</taxon>
        <taxon>Rotaria</taxon>
    </lineage>
</organism>
<dbReference type="Proteomes" id="UP000663864">
    <property type="component" value="Unassembled WGS sequence"/>
</dbReference>
<keyword evidence="4" id="KW-0548">Nucleotidyltransferase</keyword>
<gene>
    <name evidence="10" type="ORF">ZHD862_LOCUS24323</name>
</gene>
<feature type="repeat" description="TPR" evidence="8">
    <location>
        <begin position="637"/>
        <end position="670"/>
    </location>
</feature>
<evidence type="ECO:0000313" key="11">
    <source>
        <dbReference type="Proteomes" id="UP000663864"/>
    </source>
</evidence>
<evidence type="ECO:0000256" key="8">
    <source>
        <dbReference type="PROSITE-ProRule" id="PRU00339"/>
    </source>
</evidence>
<dbReference type="Gene3D" id="3.90.176.10">
    <property type="entry name" value="Toxin ADP-ribosyltransferase, Chain A, domain 1"/>
    <property type="match status" value="1"/>
</dbReference>
<dbReference type="PROSITE" id="PS51996">
    <property type="entry name" value="TR_MART"/>
    <property type="match status" value="1"/>
</dbReference>
<evidence type="ECO:0000256" key="4">
    <source>
        <dbReference type="ARBA" id="ARBA00022695"/>
    </source>
</evidence>
<dbReference type="InterPro" id="IPR006597">
    <property type="entry name" value="Sel1-like"/>
</dbReference>
<comment type="catalytic activity">
    <reaction evidence="7 9">
        <text>L-arginyl-[protein] + NAD(+) = N(omega)-(ADP-D-ribosyl)-L-arginyl-[protein] + nicotinamide + H(+)</text>
        <dbReference type="Rhea" id="RHEA:19149"/>
        <dbReference type="Rhea" id="RHEA-COMP:10532"/>
        <dbReference type="Rhea" id="RHEA-COMP:15087"/>
        <dbReference type="ChEBI" id="CHEBI:15378"/>
        <dbReference type="ChEBI" id="CHEBI:17154"/>
        <dbReference type="ChEBI" id="CHEBI:29965"/>
        <dbReference type="ChEBI" id="CHEBI:57540"/>
        <dbReference type="ChEBI" id="CHEBI:142554"/>
        <dbReference type="EC" id="2.4.2.31"/>
    </reaction>
</comment>
<evidence type="ECO:0000256" key="1">
    <source>
        <dbReference type="ARBA" id="ARBA00009558"/>
    </source>
</evidence>
<comment type="caution">
    <text evidence="10">The sequence shown here is derived from an EMBL/GenBank/DDBJ whole genome shotgun (WGS) entry which is preliminary data.</text>
</comment>
<protein>
    <recommendedName>
        <fullName evidence="9">NAD(P)(+)--arginine ADP-ribosyltransferase</fullName>
        <ecNumber evidence="9">2.4.2.31</ecNumber>
    </recommendedName>
    <alternativeName>
        <fullName evidence="9">Mono(ADP-ribosyl)transferase</fullName>
    </alternativeName>
</protein>
<comment type="similarity">
    <text evidence="1 9">Belongs to the Arg-specific ADP-ribosyltransferase family.</text>
</comment>
<evidence type="ECO:0000256" key="9">
    <source>
        <dbReference type="RuleBase" id="RU361228"/>
    </source>
</evidence>
<keyword evidence="3 9" id="KW-0808">Transferase</keyword>
<dbReference type="EC" id="2.4.2.31" evidence="9"/>
<dbReference type="InterPro" id="IPR011990">
    <property type="entry name" value="TPR-like_helical_dom_sf"/>
</dbReference>
<evidence type="ECO:0000256" key="6">
    <source>
        <dbReference type="ARBA" id="ARBA00022803"/>
    </source>
</evidence>
<keyword evidence="9" id="KW-0520">NAD</keyword>